<reference evidence="4 5" key="1">
    <citation type="submission" date="2018-11" db="EMBL/GenBank/DDBJ databases">
        <title>Genome assembly of Steccherinum ochraceum LE-BIN_3174, the white-rot fungus of the Steccherinaceae family (The Residual Polyporoid clade, Polyporales, Basidiomycota).</title>
        <authorList>
            <person name="Fedorova T.V."/>
            <person name="Glazunova O.A."/>
            <person name="Landesman E.O."/>
            <person name="Moiseenko K.V."/>
            <person name="Psurtseva N.V."/>
            <person name="Savinova O.S."/>
            <person name="Shakhova N.V."/>
            <person name="Tyazhelova T.V."/>
            <person name="Vasina D.V."/>
        </authorList>
    </citation>
    <scope>NUCLEOTIDE SEQUENCE [LARGE SCALE GENOMIC DNA]</scope>
    <source>
        <strain evidence="4 5">LE-BIN_3174</strain>
    </source>
</reference>
<evidence type="ECO:0000259" key="3">
    <source>
        <dbReference type="Pfam" id="PF01370"/>
    </source>
</evidence>
<evidence type="ECO:0000313" key="4">
    <source>
        <dbReference type="EMBL" id="TCD64950.1"/>
    </source>
</evidence>
<comment type="similarity">
    <text evidence="2">Belongs to the NAD(P)-dependent epimerase/dehydratase family. Dihydroflavonol-4-reductase subfamily.</text>
</comment>
<dbReference type="Proteomes" id="UP000292702">
    <property type="component" value="Unassembled WGS sequence"/>
</dbReference>
<proteinExistence type="inferred from homology"/>
<dbReference type="EMBL" id="RWJN01000206">
    <property type="protein sequence ID" value="TCD64950.1"/>
    <property type="molecule type" value="Genomic_DNA"/>
</dbReference>
<dbReference type="PANTHER" id="PTHR10366:SF564">
    <property type="entry name" value="STEROL-4-ALPHA-CARBOXYLATE 3-DEHYDROGENASE, DECARBOXYLATING"/>
    <property type="match status" value="1"/>
</dbReference>
<dbReference type="Pfam" id="PF01370">
    <property type="entry name" value="Epimerase"/>
    <property type="match status" value="1"/>
</dbReference>
<evidence type="ECO:0000256" key="2">
    <source>
        <dbReference type="ARBA" id="ARBA00023445"/>
    </source>
</evidence>
<dbReference type="InterPro" id="IPR036291">
    <property type="entry name" value="NAD(P)-bd_dom_sf"/>
</dbReference>
<accession>A0A4R0RAI6</accession>
<evidence type="ECO:0000313" key="5">
    <source>
        <dbReference type="Proteomes" id="UP000292702"/>
    </source>
</evidence>
<organism evidence="4 5">
    <name type="scientific">Steccherinum ochraceum</name>
    <dbReference type="NCBI Taxonomy" id="92696"/>
    <lineage>
        <taxon>Eukaryota</taxon>
        <taxon>Fungi</taxon>
        <taxon>Dikarya</taxon>
        <taxon>Basidiomycota</taxon>
        <taxon>Agaricomycotina</taxon>
        <taxon>Agaricomycetes</taxon>
        <taxon>Polyporales</taxon>
        <taxon>Steccherinaceae</taxon>
        <taxon>Steccherinum</taxon>
    </lineage>
</organism>
<dbReference type="Gene3D" id="3.40.50.720">
    <property type="entry name" value="NAD(P)-binding Rossmann-like Domain"/>
    <property type="match status" value="1"/>
</dbReference>
<dbReference type="InterPro" id="IPR001509">
    <property type="entry name" value="Epimerase_deHydtase"/>
</dbReference>
<dbReference type="STRING" id="92696.A0A4R0RAI6"/>
<dbReference type="PANTHER" id="PTHR10366">
    <property type="entry name" value="NAD DEPENDENT EPIMERASE/DEHYDRATASE"/>
    <property type="match status" value="1"/>
</dbReference>
<keyword evidence="5" id="KW-1185">Reference proteome</keyword>
<name>A0A4R0RAI6_9APHY</name>
<dbReference type="InterPro" id="IPR050425">
    <property type="entry name" value="NAD(P)_dehydrat-like"/>
</dbReference>
<evidence type="ECO:0000256" key="1">
    <source>
        <dbReference type="ARBA" id="ARBA00023002"/>
    </source>
</evidence>
<dbReference type="AlphaFoldDB" id="A0A4R0RAI6"/>
<dbReference type="GO" id="GO:0016616">
    <property type="term" value="F:oxidoreductase activity, acting on the CH-OH group of donors, NAD or NADP as acceptor"/>
    <property type="evidence" value="ECO:0007669"/>
    <property type="project" value="TreeGrafter"/>
</dbReference>
<gene>
    <name evidence="4" type="primary">GRE2_3</name>
    <name evidence="4" type="ORF">EIP91_003408</name>
</gene>
<comment type="caution">
    <text evidence="4">The sequence shown here is derived from an EMBL/GenBank/DDBJ whole genome shotgun (WGS) entry which is preliminary data.</text>
</comment>
<keyword evidence="1" id="KW-0560">Oxidoreductase</keyword>
<protein>
    <submittedName>
        <fullName evidence="4">Methylglyoxal reductase (NADPH-dependent) gre2</fullName>
    </submittedName>
</protein>
<feature type="domain" description="NAD-dependent epimerase/dehydratase" evidence="3">
    <location>
        <begin position="9"/>
        <end position="267"/>
    </location>
</feature>
<dbReference type="SUPFAM" id="SSF51735">
    <property type="entry name" value="NAD(P)-binding Rossmann-fold domains"/>
    <property type="match status" value="1"/>
</dbReference>
<dbReference type="OrthoDB" id="2735536at2759"/>
<sequence>MPTVSSGKILVTGINGFTAMWVARYLLEHGYSVRGTVRSAAKAVHPRGYFKSYGAQIEVIVVEDITKACAFDEAVKDVDGIFHAAASFHLHAEEPSELITPAVEGTVGILHSALKHGNKVKRVIQMSSIAAIEDLEAKSPTIFSEKDWNYRSVEACKKLGRDASPLDMYEASKTLSEAAAWDFMKDNKSTVKFDLVALNPGFLMGTGLQEVDDPMKLNTSLQLFYLGVPMGQFEGEMLTKPSVSWIDMRDFCDAVVASYRVEKAGGERFIVAAEPFCWQDWINVVRNFDSTVPAGNTKWKREDSVYNVNFDTAKVRQILGITYRGWEDSARVVMEYYREKGWWGKKQ</sequence>